<sequence>MTNRAAAAAETRKKLIENADRLLFEKGYQQMSIVDITKASGVAKGTFYNYFETKEALLLELSKLHLSKLTRQLPQLATVAPQQALHDYMVDYMRVVVESGDNMARQWIRFVVDPKNQQKWQFDLASLEELIQGLVDNHRLAASTPVQRLAELLITDIYGIVFSWCISPTTIDPIQSVVSFCELQLAAILQTYEL</sequence>
<gene>
    <name evidence="4" type="ORF">RA086_10130</name>
</gene>
<dbReference type="Proteomes" id="UP001227831">
    <property type="component" value="Unassembled WGS sequence"/>
</dbReference>
<evidence type="ECO:0000256" key="2">
    <source>
        <dbReference type="PROSITE-ProRule" id="PRU00335"/>
    </source>
</evidence>
<dbReference type="PRINTS" id="PR00455">
    <property type="entry name" value="HTHTETR"/>
</dbReference>
<keyword evidence="1 2" id="KW-0238">DNA-binding</keyword>
<dbReference type="PANTHER" id="PTHR43479">
    <property type="entry name" value="ACREF/ENVCD OPERON REPRESSOR-RELATED"/>
    <property type="match status" value="1"/>
</dbReference>
<proteinExistence type="predicted"/>
<evidence type="ECO:0000256" key="1">
    <source>
        <dbReference type="ARBA" id="ARBA00023125"/>
    </source>
</evidence>
<evidence type="ECO:0000313" key="4">
    <source>
        <dbReference type="EMBL" id="MDQ7937966.1"/>
    </source>
</evidence>
<feature type="domain" description="HTH tetR-type" evidence="3">
    <location>
        <begin position="9"/>
        <end position="69"/>
    </location>
</feature>
<evidence type="ECO:0000259" key="3">
    <source>
        <dbReference type="PROSITE" id="PS50977"/>
    </source>
</evidence>
<comment type="caution">
    <text evidence="4">The sequence shown here is derived from an EMBL/GenBank/DDBJ whole genome shotgun (WGS) entry which is preliminary data.</text>
</comment>
<dbReference type="Pfam" id="PF00440">
    <property type="entry name" value="TetR_N"/>
    <property type="match status" value="1"/>
</dbReference>
<protein>
    <submittedName>
        <fullName evidence="4">TetR/AcrR family transcriptional regulator</fullName>
    </submittedName>
</protein>
<dbReference type="InterPro" id="IPR001647">
    <property type="entry name" value="HTH_TetR"/>
</dbReference>
<evidence type="ECO:0000313" key="5">
    <source>
        <dbReference type="Proteomes" id="UP001227831"/>
    </source>
</evidence>
<dbReference type="RefSeq" id="WP_308703675.1">
    <property type="nucleotide sequence ID" value="NZ_JAVCWF010000001.1"/>
</dbReference>
<dbReference type="Gene3D" id="1.10.357.10">
    <property type="entry name" value="Tetracycline Repressor, domain 2"/>
    <property type="match status" value="1"/>
</dbReference>
<organism evidence="4 5">
    <name type="scientific">Lactiplantibacillus brownii</name>
    <dbReference type="NCBI Taxonomy" id="3069269"/>
    <lineage>
        <taxon>Bacteria</taxon>
        <taxon>Bacillati</taxon>
        <taxon>Bacillota</taxon>
        <taxon>Bacilli</taxon>
        <taxon>Lactobacillales</taxon>
        <taxon>Lactobacillaceae</taxon>
        <taxon>Lactiplantibacillus</taxon>
    </lineage>
</organism>
<keyword evidence="5" id="KW-1185">Reference proteome</keyword>
<feature type="DNA-binding region" description="H-T-H motif" evidence="2">
    <location>
        <begin position="32"/>
        <end position="51"/>
    </location>
</feature>
<accession>A0ABU1AAT1</accession>
<dbReference type="PROSITE" id="PS50977">
    <property type="entry name" value="HTH_TETR_2"/>
    <property type="match status" value="1"/>
</dbReference>
<name>A0ABU1AAT1_9LACO</name>
<dbReference type="PROSITE" id="PS01081">
    <property type="entry name" value="HTH_TETR_1"/>
    <property type="match status" value="1"/>
</dbReference>
<reference evidence="4 5" key="1">
    <citation type="journal article" date="2023" name="Int. J. Syst. Evol. Microbiol.">
        <title>Lactiplantibacillus brownii sp. nov., a novel psychrotolerant species isolated from sauerkraut.</title>
        <authorList>
            <person name="Heng Y.C."/>
            <person name="Silvaraju S."/>
            <person name="Lee J.K.Y."/>
            <person name="Kittelmann S."/>
        </authorList>
    </citation>
    <scope>NUCLEOTIDE SEQUENCE [LARGE SCALE GENOMIC DNA]</scope>
    <source>
        <strain evidence="4 5">WILCCON 0030</strain>
    </source>
</reference>
<dbReference type="InterPro" id="IPR023772">
    <property type="entry name" value="DNA-bd_HTH_TetR-type_CS"/>
</dbReference>
<dbReference type="EMBL" id="JAVCWF010000001">
    <property type="protein sequence ID" value="MDQ7937966.1"/>
    <property type="molecule type" value="Genomic_DNA"/>
</dbReference>
<dbReference type="SUPFAM" id="SSF46689">
    <property type="entry name" value="Homeodomain-like"/>
    <property type="match status" value="1"/>
</dbReference>
<dbReference type="InterPro" id="IPR050624">
    <property type="entry name" value="HTH-type_Tx_Regulator"/>
</dbReference>
<dbReference type="InterPro" id="IPR009057">
    <property type="entry name" value="Homeodomain-like_sf"/>
</dbReference>
<dbReference type="PANTHER" id="PTHR43479:SF11">
    <property type="entry name" value="ACREF_ENVCD OPERON REPRESSOR-RELATED"/>
    <property type="match status" value="1"/>
</dbReference>